<gene>
    <name evidence="2" type="ORF">NDU88_001282</name>
</gene>
<protein>
    <submittedName>
        <fullName evidence="2">Uncharacterized protein</fullName>
    </submittedName>
</protein>
<evidence type="ECO:0000256" key="1">
    <source>
        <dbReference type="SAM" id="MobiDB-lite"/>
    </source>
</evidence>
<accession>A0AAV7TJM8</accession>
<reference evidence="2" key="1">
    <citation type="journal article" date="2022" name="bioRxiv">
        <title>Sequencing and chromosome-scale assembly of the giantPleurodeles waltlgenome.</title>
        <authorList>
            <person name="Brown T."/>
            <person name="Elewa A."/>
            <person name="Iarovenko S."/>
            <person name="Subramanian E."/>
            <person name="Araus A.J."/>
            <person name="Petzold A."/>
            <person name="Susuki M."/>
            <person name="Suzuki K.-i.T."/>
            <person name="Hayashi T."/>
            <person name="Toyoda A."/>
            <person name="Oliveira C."/>
            <person name="Osipova E."/>
            <person name="Leigh N.D."/>
            <person name="Simon A."/>
            <person name="Yun M.H."/>
        </authorList>
    </citation>
    <scope>NUCLEOTIDE SEQUENCE</scope>
    <source>
        <strain evidence="2">20211129_DDA</strain>
        <tissue evidence="2">Liver</tissue>
    </source>
</reference>
<organism evidence="2 3">
    <name type="scientific">Pleurodeles waltl</name>
    <name type="common">Iberian ribbed newt</name>
    <dbReference type="NCBI Taxonomy" id="8319"/>
    <lineage>
        <taxon>Eukaryota</taxon>
        <taxon>Metazoa</taxon>
        <taxon>Chordata</taxon>
        <taxon>Craniata</taxon>
        <taxon>Vertebrata</taxon>
        <taxon>Euteleostomi</taxon>
        <taxon>Amphibia</taxon>
        <taxon>Batrachia</taxon>
        <taxon>Caudata</taxon>
        <taxon>Salamandroidea</taxon>
        <taxon>Salamandridae</taxon>
        <taxon>Pleurodelinae</taxon>
        <taxon>Pleurodeles</taxon>
    </lineage>
</organism>
<feature type="compositionally biased region" description="Basic and acidic residues" evidence="1">
    <location>
        <begin position="175"/>
        <end position="186"/>
    </location>
</feature>
<proteinExistence type="predicted"/>
<dbReference type="EMBL" id="JANPWB010000006">
    <property type="protein sequence ID" value="KAJ1175997.1"/>
    <property type="molecule type" value="Genomic_DNA"/>
</dbReference>
<evidence type="ECO:0000313" key="2">
    <source>
        <dbReference type="EMBL" id="KAJ1175997.1"/>
    </source>
</evidence>
<evidence type="ECO:0000313" key="3">
    <source>
        <dbReference type="Proteomes" id="UP001066276"/>
    </source>
</evidence>
<sequence>MFTGRLLPQAGALPHLPHQPSMVLQGPPEARRCPPSAGPPAALSVLGALAPCRRCGSRSRLSFEATPPPPCLRAPPGPGVIFAGRPQRTQGPHPHPAAALLYCSSGQAPQGPWAPAGCPNTSEAAGRPGWGPSRSRAIHPCPAAARCTTRGHGSNRGDTPPVPSPAGWSGSAQKHSPEPRQEPSSS</sequence>
<feature type="region of interest" description="Disordered" evidence="1">
    <location>
        <begin position="1"/>
        <end position="37"/>
    </location>
</feature>
<dbReference type="AlphaFoldDB" id="A0AAV7TJM8"/>
<comment type="caution">
    <text evidence="2">The sequence shown here is derived from an EMBL/GenBank/DDBJ whole genome shotgun (WGS) entry which is preliminary data.</text>
</comment>
<keyword evidence="3" id="KW-1185">Reference proteome</keyword>
<dbReference type="Proteomes" id="UP001066276">
    <property type="component" value="Chromosome 3_2"/>
</dbReference>
<feature type="region of interest" description="Disordered" evidence="1">
    <location>
        <begin position="112"/>
        <end position="186"/>
    </location>
</feature>
<name>A0AAV7TJM8_PLEWA</name>